<comment type="similarity">
    <text evidence="4 10">Belongs to the glycosyl hydrolase 47 family.</text>
</comment>
<dbReference type="GO" id="GO:0005783">
    <property type="term" value="C:endoplasmic reticulum"/>
    <property type="evidence" value="ECO:0007669"/>
    <property type="project" value="TreeGrafter"/>
</dbReference>
<dbReference type="EC" id="3.2.1.-" evidence="10"/>
<dbReference type="EMBL" id="MCGO01000060">
    <property type="protein sequence ID" value="ORY35190.1"/>
    <property type="molecule type" value="Genomic_DNA"/>
</dbReference>
<evidence type="ECO:0000256" key="1">
    <source>
        <dbReference type="ARBA" id="ARBA00001913"/>
    </source>
</evidence>
<dbReference type="GO" id="GO:0036503">
    <property type="term" value="P:ERAD pathway"/>
    <property type="evidence" value="ECO:0007669"/>
    <property type="project" value="UniProtKB-ARBA"/>
</dbReference>
<evidence type="ECO:0000256" key="2">
    <source>
        <dbReference type="ARBA" id="ARBA00004922"/>
    </source>
</evidence>
<dbReference type="Pfam" id="PF00797">
    <property type="entry name" value="Acetyltransf_2"/>
    <property type="match status" value="1"/>
</dbReference>
<comment type="cofactor">
    <cofactor evidence="1 8">
        <name>Ca(2+)</name>
        <dbReference type="ChEBI" id="CHEBI:29108"/>
    </cofactor>
</comment>
<feature type="active site" evidence="7">
    <location>
        <position position="781"/>
    </location>
</feature>
<dbReference type="Pfam" id="PF01532">
    <property type="entry name" value="Glyco_hydro_47"/>
    <property type="match status" value="1"/>
</dbReference>
<evidence type="ECO:0000313" key="11">
    <source>
        <dbReference type="EMBL" id="ORY35190.1"/>
    </source>
</evidence>
<keyword evidence="6 9" id="KW-1015">Disulfide bond</keyword>
<evidence type="ECO:0000256" key="6">
    <source>
        <dbReference type="ARBA" id="ARBA00023157"/>
    </source>
</evidence>
<dbReference type="InterPro" id="IPR001447">
    <property type="entry name" value="Arylamine_N-AcTrfase"/>
</dbReference>
<gene>
    <name evidence="11" type="ORF">BCR33DRAFT_790748</name>
</gene>
<reference evidence="11 12" key="1">
    <citation type="submission" date="2016-07" db="EMBL/GenBank/DDBJ databases">
        <title>Pervasive Adenine N6-methylation of Active Genes in Fungi.</title>
        <authorList>
            <consortium name="DOE Joint Genome Institute"/>
            <person name="Mondo S.J."/>
            <person name="Dannebaum R.O."/>
            <person name="Kuo R.C."/>
            <person name="Labutti K."/>
            <person name="Haridas S."/>
            <person name="Kuo A."/>
            <person name="Salamov A."/>
            <person name="Ahrendt S.R."/>
            <person name="Lipzen A."/>
            <person name="Sullivan W."/>
            <person name="Andreopoulos W.B."/>
            <person name="Clum A."/>
            <person name="Lindquist E."/>
            <person name="Daum C."/>
            <person name="Ramamoorthy G.K."/>
            <person name="Gryganskyi A."/>
            <person name="Culley D."/>
            <person name="Magnuson J.K."/>
            <person name="James T.Y."/>
            <person name="O'Malley M.A."/>
            <person name="Stajich J.E."/>
            <person name="Spatafora J.W."/>
            <person name="Visel A."/>
            <person name="Grigoriev I.V."/>
        </authorList>
    </citation>
    <scope>NUCLEOTIDE SEQUENCE [LARGE SCALE GENOMIC DNA]</scope>
    <source>
        <strain evidence="11 12">JEL800</strain>
    </source>
</reference>
<dbReference type="InterPro" id="IPR053710">
    <property type="entry name" value="Arylamine_NAT_domain_sf"/>
</dbReference>
<dbReference type="PRINTS" id="PR00747">
    <property type="entry name" value="GLYHDRLASE47"/>
</dbReference>
<dbReference type="AlphaFoldDB" id="A0A1Y2BKN9"/>
<keyword evidence="12" id="KW-1185">Reference proteome</keyword>
<evidence type="ECO:0000256" key="10">
    <source>
        <dbReference type="RuleBase" id="RU361193"/>
    </source>
</evidence>
<dbReference type="STRING" id="329046.A0A1Y2BKN9"/>
<feature type="active site" evidence="7">
    <location>
        <position position="643"/>
    </location>
</feature>
<comment type="caution">
    <text evidence="11">The sequence shown here is derived from an EMBL/GenBank/DDBJ whole genome shotgun (WGS) entry which is preliminary data.</text>
</comment>
<dbReference type="OrthoDB" id="8118055at2759"/>
<evidence type="ECO:0000256" key="7">
    <source>
        <dbReference type="PIRSR" id="PIRSR601382-1"/>
    </source>
</evidence>
<evidence type="ECO:0000256" key="4">
    <source>
        <dbReference type="ARBA" id="ARBA00007658"/>
    </source>
</evidence>
<dbReference type="InterPro" id="IPR038765">
    <property type="entry name" value="Papain-like_cys_pep_sf"/>
</dbReference>
<name>A0A1Y2BKN9_9FUNG</name>
<accession>A0A1Y2BKN9</accession>
<dbReference type="Proteomes" id="UP000193642">
    <property type="component" value="Unassembled WGS sequence"/>
</dbReference>
<proteinExistence type="inferred from homology"/>
<evidence type="ECO:0000256" key="8">
    <source>
        <dbReference type="PIRSR" id="PIRSR601382-2"/>
    </source>
</evidence>
<evidence type="ECO:0000256" key="5">
    <source>
        <dbReference type="ARBA" id="ARBA00022801"/>
    </source>
</evidence>
<dbReference type="Gene3D" id="1.50.10.10">
    <property type="match status" value="1"/>
</dbReference>
<dbReference type="GO" id="GO:0000139">
    <property type="term" value="C:Golgi membrane"/>
    <property type="evidence" value="ECO:0007669"/>
    <property type="project" value="TreeGrafter"/>
</dbReference>
<dbReference type="PANTHER" id="PTHR11742:SF6">
    <property type="entry name" value="MANNOSYL-OLIGOSACCHARIDE ALPHA-1,2-MANNOSIDASE IA-RELATED"/>
    <property type="match status" value="1"/>
</dbReference>
<comment type="pathway">
    <text evidence="2">Protein modification; protein glycosylation.</text>
</comment>
<dbReference type="SUPFAM" id="SSF54001">
    <property type="entry name" value="Cysteine proteinases"/>
    <property type="match status" value="1"/>
</dbReference>
<dbReference type="GO" id="GO:0005509">
    <property type="term" value="F:calcium ion binding"/>
    <property type="evidence" value="ECO:0007669"/>
    <property type="project" value="InterPro"/>
</dbReference>
<evidence type="ECO:0000256" key="3">
    <source>
        <dbReference type="ARBA" id="ARBA00006547"/>
    </source>
</evidence>
<feature type="active site" description="Proton donor" evidence="7">
    <location>
        <position position="525"/>
    </location>
</feature>
<keyword evidence="8" id="KW-0106">Calcium</keyword>
<comment type="similarity">
    <text evidence="3">Belongs to the arylamine N-acetyltransferase family.</text>
</comment>
<keyword evidence="8" id="KW-0479">Metal-binding</keyword>
<feature type="active site" description="Proton donor" evidence="7">
    <location>
        <position position="762"/>
    </location>
</feature>
<dbReference type="GO" id="GO:0004571">
    <property type="term" value="F:mannosyl-oligosaccharide 1,2-alpha-mannosidase activity"/>
    <property type="evidence" value="ECO:0007669"/>
    <property type="project" value="InterPro"/>
</dbReference>
<dbReference type="SUPFAM" id="SSF48225">
    <property type="entry name" value="Seven-hairpin glycosidases"/>
    <property type="match status" value="1"/>
</dbReference>
<dbReference type="GO" id="GO:0016407">
    <property type="term" value="F:acetyltransferase activity"/>
    <property type="evidence" value="ECO:0007669"/>
    <property type="project" value="InterPro"/>
</dbReference>
<dbReference type="InterPro" id="IPR001382">
    <property type="entry name" value="Glyco_hydro_47"/>
</dbReference>
<keyword evidence="10 11" id="KW-0326">Glycosidase</keyword>
<dbReference type="InterPro" id="IPR012341">
    <property type="entry name" value="6hp_glycosidase-like_sf"/>
</dbReference>
<feature type="binding site" evidence="8">
    <location>
        <position position="867"/>
    </location>
    <ligand>
        <name>Ca(2+)</name>
        <dbReference type="ChEBI" id="CHEBI:29108"/>
    </ligand>
</feature>
<dbReference type="InterPro" id="IPR050749">
    <property type="entry name" value="Glycosyl_Hydrolase_47"/>
</dbReference>
<sequence length="886" mass="101610">MLFLAIVTKTGGRAEMLGNVFRRRESGDYRDICRREEVTTLDQFVRILDEEFGLILSDEEKDGALSVMLGLKPGDVVSQDLSVETINTLIHNHIRAIPFENLALCFLQKEGPITTETVFDQVVRRNEEDIVIRFVTEQHYHERRTAGTWVYSIDWFGANHKIQLCAERICSIPSSTYVKFVKIGDSTYMVDVGRHRLSQAILLRDGITIENAGGEEYQLREGVFEWGKNFTLFLKRAPWAPLAEGMESVADGFQPQLTFTLETYRPADFDMFNHYITTGKKHVMQSILLLSVVTKTGGRAEITEATFRRREGKDHRELDCKAVINSYEQLVRILDVEFGLRLTEEEKVPAATYINNMARKLDFIYATIITCFKTRSLDPKRSRMDTRARASAASSRSYQAFQATTSSDCDWIAVSASSLASQVQPPVTNDHFHNRRHSQAIPDSRNGQARVGWVHTLRLDARRPSSSFKTRFQLARTRPVAAQYANRLTRHSVLMGLMDEYNEAKELVLSHLDFDKVTEFVSLFETVIRVLGGLLAAYELDGDWRFIEKSVDLVERLLPALKFNWPLDHVNTTKWVSLKSELTLEFQYLSDITGNQTYANIALHIYDQLQKVPFVVPGLLPEYVDRETLTTSSPRVSIGGMGDSYYEYLLKLYLVTGETKYYDRYYASAEAILEHMAIKNKRGDTVVPAIFFGKDDTTGKIEKYQENKWEHLGCFAGGMFTSGVIFANPKPHNWKQHFELGSGLTETCWKMYNQTGTGIGPENVDAEELNSIDASYMLRPEAVEALFYMWRFTHDPIYRERAWVIVQNYEKHCRDDTGYHGLTNVNYENNNYLDNQESFFIAETLKYLYLIFSDDDTVPLDKYVFNTEAHVLSIRGHGRRSGVVRQ</sequence>
<dbReference type="Gene3D" id="3.30.2140.20">
    <property type="match status" value="1"/>
</dbReference>
<feature type="disulfide bond" evidence="9">
    <location>
        <begin position="714"/>
        <end position="748"/>
    </location>
</feature>
<organism evidence="11 12">
    <name type="scientific">Rhizoclosmatium globosum</name>
    <dbReference type="NCBI Taxonomy" id="329046"/>
    <lineage>
        <taxon>Eukaryota</taxon>
        <taxon>Fungi</taxon>
        <taxon>Fungi incertae sedis</taxon>
        <taxon>Chytridiomycota</taxon>
        <taxon>Chytridiomycota incertae sedis</taxon>
        <taxon>Chytridiomycetes</taxon>
        <taxon>Chytridiales</taxon>
        <taxon>Chytriomycetaceae</taxon>
        <taxon>Rhizoclosmatium</taxon>
    </lineage>
</organism>
<dbReference type="Gene3D" id="3.30.2140.10">
    <property type="entry name" value="Arylamine N-acetyltransferase"/>
    <property type="match status" value="1"/>
</dbReference>
<evidence type="ECO:0000313" key="12">
    <source>
        <dbReference type="Proteomes" id="UP000193642"/>
    </source>
</evidence>
<dbReference type="PANTHER" id="PTHR11742">
    <property type="entry name" value="MANNOSYL-OLIGOSACCHARIDE ALPHA-1,2-MANNOSIDASE-RELATED"/>
    <property type="match status" value="1"/>
</dbReference>
<keyword evidence="5 10" id="KW-0378">Hydrolase</keyword>
<evidence type="ECO:0000256" key="9">
    <source>
        <dbReference type="PIRSR" id="PIRSR601382-3"/>
    </source>
</evidence>
<dbReference type="GO" id="GO:0005975">
    <property type="term" value="P:carbohydrate metabolic process"/>
    <property type="evidence" value="ECO:0007669"/>
    <property type="project" value="InterPro"/>
</dbReference>
<dbReference type="InterPro" id="IPR036026">
    <property type="entry name" value="Seven-hairpin_glycosidases"/>
</dbReference>
<protein>
    <recommendedName>
        <fullName evidence="10">alpha-1,2-Mannosidase</fullName>
        <ecNumber evidence="10">3.2.1.-</ecNumber>
    </recommendedName>
</protein>